<dbReference type="AlphaFoldDB" id="A0AA36MWX0"/>
<feature type="region of interest" description="Disordered" evidence="2">
    <location>
        <begin position="605"/>
        <end position="638"/>
    </location>
</feature>
<dbReference type="EMBL" id="CAUJNA010001868">
    <property type="protein sequence ID" value="CAJ1389404.1"/>
    <property type="molecule type" value="Genomic_DNA"/>
</dbReference>
<evidence type="ECO:0000313" key="3">
    <source>
        <dbReference type="EMBL" id="CAJ1389404.1"/>
    </source>
</evidence>
<feature type="coiled-coil region" evidence="1">
    <location>
        <begin position="154"/>
        <end position="306"/>
    </location>
</feature>
<evidence type="ECO:0000256" key="1">
    <source>
        <dbReference type="SAM" id="Coils"/>
    </source>
</evidence>
<feature type="compositionally biased region" description="Low complexity" evidence="2">
    <location>
        <begin position="747"/>
        <end position="760"/>
    </location>
</feature>
<evidence type="ECO:0000256" key="2">
    <source>
        <dbReference type="SAM" id="MobiDB-lite"/>
    </source>
</evidence>
<organism evidence="3 4">
    <name type="scientific">Effrenium voratum</name>
    <dbReference type="NCBI Taxonomy" id="2562239"/>
    <lineage>
        <taxon>Eukaryota</taxon>
        <taxon>Sar</taxon>
        <taxon>Alveolata</taxon>
        <taxon>Dinophyceae</taxon>
        <taxon>Suessiales</taxon>
        <taxon>Symbiodiniaceae</taxon>
        <taxon>Effrenium</taxon>
    </lineage>
</organism>
<gene>
    <name evidence="3" type="ORF">EVOR1521_LOCUS15027</name>
</gene>
<accession>A0AA36MWX0</accession>
<protein>
    <submittedName>
        <fullName evidence="3">Uncharacterized protein</fullName>
    </submittedName>
</protein>
<name>A0AA36MWX0_9DINO</name>
<dbReference type="Proteomes" id="UP001178507">
    <property type="component" value="Unassembled WGS sequence"/>
</dbReference>
<feature type="region of interest" description="Disordered" evidence="2">
    <location>
        <begin position="664"/>
        <end position="776"/>
    </location>
</feature>
<feature type="compositionally biased region" description="Low complexity" evidence="2">
    <location>
        <begin position="715"/>
        <end position="735"/>
    </location>
</feature>
<feature type="compositionally biased region" description="Basic and acidic residues" evidence="2">
    <location>
        <begin position="528"/>
        <end position="540"/>
    </location>
</feature>
<sequence>MMAPPLPPPLPPLLEPTSEAIDSQLWRLLPPPPRAEHEDAKATQQTHTLEEGIWRDTMARLILKLQDASERPKEPQGPGEAVADCLEDAAKAEQKPLDVARCAADAPKVNTSQSDADGSLISLLKVEDGSEGCGGVADSDSVRRVEAAMSAVAVAQAAAERQCARARRAELEAQQKEAAAVEKAAEAAREIARARAIIAEAQEARAATARLKATQEQMELEAEARKAELESFSAQVRRQEAQAAEEAQSKVKDQGEALEAALRAAELRAQSRLLDADALAESAEEKAKARARAAEAEAEAAERLAQTRVLAAEAACKERIGLAERAAEEDAAKAVSAWATLRKELPAGMRQRMLETEVVLQQGKKISDSAVDNMLAADALRRAREVHAKMESTETGSNQPAAAFVVTWGVVLALALDALLRLVVGTPCARRIEPDSPHLKDQPSNMLRGQCEQRHHRQVELVSADSRSTSLHAKREGENTWDHLSEVSYEAEVETHMESEAKANVLSQLPSTSACEVPDGSQTASFRSESRQGDAMRDPRVQTGPAAEPLTLAASKADVPKRAPESCQQHSLLQLKELQQEQLRELRNLKELQLQVQSLRLGERSETQAELSSQHSANSHSAGLGRFRAEEPEESLPITIGEVQRSVAIDRARLQEEMRALRLQQRLRRSAPKDVRGSSRPASPVRRTRTPSPQRPLYELPQPKRSSPSPDPRSRALPADVAARLSSSPALAAAAQHWGLPRRSGQSTPATPRRSPAPKAKAPKRPMQGVGVARGPFSPVRACHALRPTT</sequence>
<proteinExistence type="predicted"/>
<keyword evidence="4" id="KW-1185">Reference proteome</keyword>
<feature type="compositionally biased region" description="Polar residues" evidence="2">
    <location>
        <begin position="512"/>
        <end position="527"/>
    </location>
</feature>
<reference evidence="3" key="1">
    <citation type="submission" date="2023-08" db="EMBL/GenBank/DDBJ databases">
        <authorList>
            <person name="Chen Y."/>
            <person name="Shah S."/>
            <person name="Dougan E. K."/>
            <person name="Thang M."/>
            <person name="Chan C."/>
        </authorList>
    </citation>
    <scope>NUCLEOTIDE SEQUENCE</scope>
</reference>
<feature type="region of interest" description="Disordered" evidence="2">
    <location>
        <begin position="512"/>
        <end position="565"/>
    </location>
</feature>
<comment type="caution">
    <text evidence="3">The sequence shown here is derived from an EMBL/GenBank/DDBJ whole genome shotgun (WGS) entry which is preliminary data.</text>
</comment>
<keyword evidence="1" id="KW-0175">Coiled coil</keyword>
<feature type="compositionally biased region" description="Polar residues" evidence="2">
    <location>
        <begin position="608"/>
        <end position="621"/>
    </location>
</feature>
<feature type="region of interest" description="Disordered" evidence="2">
    <location>
        <begin position="27"/>
        <end position="52"/>
    </location>
</feature>
<evidence type="ECO:0000313" key="4">
    <source>
        <dbReference type="Proteomes" id="UP001178507"/>
    </source>
</evidence>